<dbReference type="AlphaFoldDB" id="A0A8C0GPB9"/>
<dbReference type="PRINTS" id="PR00086">
    <property type="entry name" value="LLDHDRGNASE"/>
</dbReference>
<reference evidence="3" key="2">
    <citation type="submission" date="2025-09" db="UniProtKB">
        <authorList>
            <consortium name="Ensembl"/>
        </authorList>
    </citation>
    <scope>IDENTIFICATION</scope>
</reference>
<dbReference type="InterPro" id="IPR036291">
    <property type="entry name" value="NAD(P)-bd_dom_sf"/>
</dbReference>
<comment type="catalytic activity">
    <reaction evidence="2">
        <text>(S)-lactate + NAD(+) = pyruvate + NADH + H(+)</text>
        <dbReference type="Rhea" id="RHEA:23444"/>
        <dbReference type="ChEBI" id="CHEBI:15361"/>
        <dbReference type="ChEBI" id="CHEBI:15378"/>
        <dbReference type="ChEBI" id="CHEBI:16651"/>
        <dbReference type="ChEBI" id="CHEBI:57540"/>
        <dbReference type="ChEBI" id="CHEBI:57945"/>
        <dbReference type="EC" id="1.1.1.27"/>
    </reaction>
    <physiologicalReaction direction="left-to-right" evidence="2">
        <dbReference type="Rhea" id="RHEA:23445"/>
    </physiologicalReaction>
    <physiologicalReaction direction="right-to-left" evidence="2">
        <dbReference type="Rhea" id="RHEA:23446"/>
    </physiologicalReaction>
</comment>
<dbReference type="Gene3D" id="3.40.50.720">
    <property type="entry name" value="NAD(P)-binding Rossmann-like Domain"/>
    <property type="match status" value="1"/>
</dbReference>
<dbReference type="PANTHER" id="PTHR43128">
    <property type="entry name" value="L-2-HYDROXYCARBOXYLATE DEHYDROGENASE (NAD(P)(+))"/>
    <property type="match status" value="1"/>
</dbReference>
<dbReference type="GO" id="GO:0006089">
    <property type="term" value="P:lactate metabolic process"/>
    <property type="evidence" value="ECO:0007669"/>
    <property type="project" value="TreeGrafter"/>
</dbReference>
<keyword evidence="4" id="KW-1185">Reference proteome</keyword>
<dbReference type="Ensembl" id="ENSCABT00000013428.1">
    <property type="protein sequence ID" value="ENSCABP00000012241.1"/>
    <property type="gene ID" value="ENSCABG00000009178.1"/>
</dbReference>
<dbReference type="GO" id="GO:0004459">
    <property type="term" value="F:L-lactate dehydrogenase (NAD+) activity"/>
    <property type="evidence" value="ECO:0007669"/>
    <property type="project" value="UniProtKB-EC"/>
</dbReference>
<accession>A0A8C0GPB9</accession>
<evidence type="ECO:0000256" key="2">
    <source>
        <dbReference type="ARBA" id="ARBA00048275"/>
    </source>
</evidence>
<sequence>MAMSFKEHLIQNIHKKEHDHAHNKTGIVTVSTVCAISILKKDLADDAFVDILEDKVKVEILDLQKGSLVFRISKTLSVKDDSDPRLRKTHTTHRGERGKFKCGYVNVSNWKKTLVKLSLENQLIFFFNI</sequence>
<dbReference type="PANTHER" id="PTHR43128:SF10">
    <property type="entry name" value="L-LACTATE DEHYDROGENASE A CHAIN"/>
    <property type="match status" value="1"/>
</dbReference>
<dbReference type="Proteomes" id="UP000694404">
    <property type="component" value="Unplaced"/>
</dbReference>
<evidence type="ECO:0000313" key="3">
    <source>
        <dbReference type="Ensembl" id="ENSCABP00000012241.1"/>
    </source>
</evidence>
<proteinExistence type="predicted"/>
<evidence type="ECO:0000256" key="1">
    <source>
        <dbReference type="ARBA" id="ARBA00033729"/>
    </source>
</evidence>
<protein>
    <submittedName>
        <fullName evidence="3">Uncharacterized protein</fullName>
    </submittedName>
</protein>
<dbReference type="OMA" id="HTTHRGE"/>
<comment type="function">
    <text evidence="1">Interconverts simultaneously and stereospecifically pyruvate and lactate with concomitant interconversion of NADH and NAD(+).</text>
</comment>
<name>A0A8C0GPB9_CHEAB</name>
<dbReference type="SUPFAM" id="SSF51735">
    <property type="entry name" value="NAD(P)-binding Rossmann-fold domains"/>
    <property type="match status" value="1"/>
</dbReference>
<dbReference type="GeneTree" id="ENSGT01000000220554"/>
<dbReference type="InterPro" id="IPR001557">
    <property type="entry name" value="L-lactate/malate_DH"/>
</dbReference>
<evidence type="ECO:0000313" key="4">
    <source>
        <dbReference type="Proteomes" id="UP000694404"/>
    </source>
</evidence>
<reference evidence="3" key="1">
    <citation type="submission" date="2025-08" db="UniProtKB">
        <authorList>
            <consortium name="Ensembl"/>
        </authorList>
    </citation>
    <scope>IDENTIFICATION</scope>
</reference>
<organism evidence="3 4">
    <name type="scientific">Chelonoidis abingdonii</name>
    <name type="common">Abingdon island giant tortoise</name>
    <name type="synonym">Testudo abingdonii</name>
    <dbReference type="NCBI Taxonomy" id="106734"/>
    <lineage>
        <taxon>Eukaryota</taxon>
        <taxon>Metazoa</taxon>
        <taxon>Chordata</taxon>
        <taxon>Craniata</taxon>
        <taxon>Vertebrata</taxon>
        <taxon>Euteleostomi</taxon>
        <taxon>Archelosauria</taxon>
        <taxon>Testudinata</taxon>
        <taxon>Testudines</taxon>
        <taxon>Cryptodira</taxon>
        <taxon>Durocryptodira</taxon>
        <taxon>Testudinoidea</taxon>
        <taxon>Testudinidae</taxon>
        <taxon>Chelonoidis</taxon>
    </lineage>
</organism>